<organism evidence="3">
    <name type="scientific">Cannabis sativa</name>
    <name type="common">Hemp</name>
    <name type="synonym">Marijuana</name>
    <dbReference type="NCBI Taxonomy" id="3483"/>
    <lineage>
        <taxon>Eukaryota</taxon>
        <taxon>Viridiplantae</taxon>
        <taxon>Streptophyta</taxon>
        <taxon>Embryophyta</taxon>
        <taxon>Tracheophyta</taxon>
        <taxon>Spermatophyta</taxon>
        <taxon>Magnoliopsida</taxon>
        <taxon>eudicotyledons</taxon>
        <taxon>Gunneridae</taxon>
        <taxon>Pentapetalae</taxon>
        <taxon>rosids</taxon>
        <taxon>fabids</taxon>
        <taxon>Rosales</taxon>
        <taxon>Cannabaceae</taxon>
        <taxon>Cannabis</taxon>
    </lineage>
</organism>
<dbReference type="GO" id="GO:0016872">
    <property type="term" value="F:intramolecular lyase activity"/>
    <property type="evidence" value="ECO:0007669"/>
    <property type="project" value="InterPro"/>
</dbReference>
<dbReference type="PANTHER" id="PTHR47589:SF4">
    <property type="entry name" value="FATTY-ACID-BINDING PROTEIN 1-LIKE"/>
    <property type="match status" value="1"/>
</dbReference>
<evidence type="ECO:0000256" key="1">
    <source>
        <dbReference type="ARBA" id="ARBA00007166"/>
    </source>
</evidence>
<dbReference type="InterPro" id="IPR016087">
    <property type="entry name" value="Chalcone_isomerase"/>
</dbReference>
<dbReference type="GO" id="GO:0009570">
    <property type="term" value="C:chloroplast stroma"/>
    <property type="evidence" value="ECO:0007669"/>
    <property type="project" value="TreeGrafter"/>
</dbReference>
<evidence type="ECO:0000259" key="2">
    <source>
        <dbReference type="Pfam" id="PF16036"/>
    </source>
</evidence>
<dbReference type="InterPro" id="IPR036298">
    <property type="entry name" value="Chalcone_isomerase_sf"/>
</dbReference>
<protein>
    <submittedName>
        <fullName evidence="3">Chalcone isomerase-like protein</fullName>
    </submittedName>
</protein>
<proteinExistence type="evidence at transcript level"/>
<comment type="similarity">
    <text evidence="1">Belongs to the chalcone isomerase family.</text>
</comment>
<feature type="domain" description="Chalcone isomerase" evidence="2">
    <location>
        <begin position="95"/>
        <end position="195"/>
    </location>
</feature>
<dbReference type="SMR" id="I6WIE9"/>
<dbReference type="EMBL" id="JN679226">
    <property type="protein sequence ID" value="AFN42529.1"/>
    <property type="molecule type" value="mRNA"/>
</dbReference>
<name>I6WIE9_CANSA</name>
<dbReference type="Gene3D" id="1.10.890.20">
    <property type="match status" value="1"/>
</dbReference>
<dbReference type="InterPro" id="IPR044228">
    <property type="entry name" value="FAP1"/>
</dbReference>
<dbReference type="GO" id="GO:0006631">
    <property type="term" value="P:fatty acid metabolic process"/>
    <property type="evidence" value="ECO:0007669"/>
    <property type="project" value="TreeGrafter"/>
</dbReference>
<dbReference type="SUPFAM" id="SSF54626">
    <property type="entry name" value="Chalcone isomerase"/>
    <property type="match status" value="1"/>
</dbReference>
<dbReference type="InterPro" id="IPR016088">
    <property type="entry name" value="Chalcone_isomerase_3-sand"/>
</dbReference>
<reference evidence="3" key="1">
    <citation type="journal article" date="2012" name="Proc. Natl. Acad. Sci. U.S.A.">
        <title>Identification of olivetolic acid cyclase from Cannabis sativa reveals a unique catalytic route to plant polyketides.</title>
        <authorList>
            <person name="Gagne S.J."/>
            <person name="Stout J.M."/>
            <person name="Liu E."/>
            <person name="Boubakir Z."/>
            <person name="Clark S.M."/>
            <person name="Page J.E."/>
        </authorList>
    </citation>
    <scope>NUCLEOTIDE SEQUENCE</scope>
    <source>
        <strain evidence="3">High-THC marijuana</strain>
    </source>
</reference>
<dbReference type="GO" id="GO:0009813">
    <property type="term" value="P:flavonoid biosynthetic process"/>
    <property type="evidence" value="ECO:0007669"/>
    <property type="project" value="UniProtKB-UniPathway"/>
</dbReference>
<evidence type="ECO:0000313" key="3">
    <source>
        <dbReference type="EMBL" id="AFN42529.1"/>
    </source>
</evidence>
<dbReference type="Pfam" id="PF16036">
    <property type="entry name" value="Chalcone_3"/>
    <property type="match status" value="1"/>
</dbReference>
<dbReference type="UniPathway" id="UPA00154"/>
<dbReference type="PANTHER" id="PTHR47589">
    <property type="entry name" value="FATTY-ACID-BINDING PROTEIN 1"/>
    <property type="match status" value="1"/>
</dbReference>
<dbReference type="Gene3D" id="3.50.70.10">
    <property type="match status" value="1"/>
</dbReference>
<accession>I6WIE9</accession>
<sequence length="214" mass="23715">MATSDGSSNAATKEEAVQVEPKTGISFPVKLDDGKILYCVGYNKKSLLGLSIKAYGFGLYVDSDKLKDVLKSKIEKAPSKPTEEMYQLAIDGDFGMTIKMVVSFSGVKLSMAKKGFTEAMRESMKKLTGQKNEELSNKVFGTTSDKIKLRLGSEMIVSKLPGYVLETKVNGELVSRVESELLCRAYFRNYLGEDTLECEKESREMFGQSMLSLF</sequence>
<dbReference type="InterPro" id="IPR016089">
    <property type="entry name" value="Chalcone_isomerase_bundle_sf"/>
</dbReference>
<dbReference type="GO" id="GO:0005504">
    <property type="term" value="F:fatty acid binding"/>
    <property type="evidence" value="ECO:0007669"/>
    <property type="project" value="TreeGrafter"/>
</dbReference>
<dbReference type="AlphaFoldDB" id="I6WIE9"/>
<keyword evidence="3" id="KW-0413">Isomerase</keyword>